<dbReference type="Proteomes" id="UP000178911">
    <property type="component" value="Unassembled WGS sequence"/>
</dbReference>
<evidence type="ECO:0000313" key="3">
    <source>
        <dbReference type="EMBL" id="OGN23342.1"/>
    </source>
</evidence>
<keyword evidence="2" id="KW-0378">Hydrolase</keyword>
<dbReference type="InterPro" id="IPR039461">
    <property type="entry name" value="Peptidase_M49"/>
</dbReference>
<accession>A0A1F8GD97</accession>
<gene>
    <name evidence="3" type="ORF">A3A13_04465</name>
</gene>
<keyword evidence="1" id="KW-0479">Metal-binding</keyword>
<comment type="caution">
    <text evidence="3">The sequence shown here is derived from an EMBL/GenBank/DDBJ whole genome shotgun (WGS) entry which is preliminary data.</text>
</comment>
<sequence length="524" mass="59249">MTIQDRLARVRFFGVKPDLSSLGMDQRQALAHCVNASRIMTDIYLEQRCADNKRIYRELRERSDAEGKDLLRYFLIHGSPWDAYDHNHPFILGVGKKPKFGSFYPADLTRSEWDAWLNAHPEDCARFESNFTVVRRQSDGLVARPYSEEYADQLSEAANLLRQAATLLPDSPLRSFLQLRANAFLSNDYFESDMAWVDTDGSPFEVTIGPYETYFDELLGLKASFEAFVALPDKDATAALARFTPVVPDFDVMLSQEFDFRPKGAAIPLEVVADVARGGECGFGYMFVAYNLPNDRRVHDLKGSKKVFSRTMMEAKFSTLALPIAERLLAGDLLDLCTFGNKLLFVLGHELAHGLGPSKIQVNGKEMPFEVALKDLYSSIEEAKADMLGARLLNYFRSRNLLDDETLRGIIATEVVAYFQGWRHGFTEAHARGSLIEYNWLRAADALRYNSATKQYEIDPMRCIDAMSKLSTEFLNLQIAGDYERAEAFMKHWGFVPSELPPIIESLSDIPTAVSPVWDLSELQ</sequence>
<dbReference type="Pfam" id="PF03571">
    <property type="entry name" value="Peptidase_M49"/>
    <property type="match status" value="1"/>
</dbReference>
<evidence type="ECO:0000313" key="4">
    <source>
        <dbReference type="Proteomes" id="UP000178911"/>
    </source>
</evidence>
<dbReference type="Gene3D" id="3.30.540.30">
    <property type="match status" value="1"/>
</dbReference>
<dbReference type="GO" id="GO:0005737">
    <property type="term" value="C:cytoplasm"/>
    <property type="evidence" value="ECO:0007669"/>
    <property type="project" value="TreeGrafter"/>
</dbReference>
<protein>
    <recommendedName>
        <fullName evidence="5">Peptidase</fullName>
    </recommendedName>
</protein>
<dbReference type="PANTHER" id="PTHR23422:SF9">
    <property type="entry name" value="ZN-DEPENDENT HYDROLASE"/>
    <property type="match status" value="1"/>
</dbReference>
<evidence type="ECO:0000256" key="2">
    <source>
        <dbReference type="ARBA" id="ARBA00022801"/>
    </source>
</evidence>
<dbReference type="AlphaFoldDB" id="A0A1F8GD97"/>
<dbReference type="STRING" id="1802695.A3A13_04465"/>
<dbReference type="PANTHER" id="PTHR23422">
    <property type="entry name" value="DIPEPTIDYL PEPTIDASE III-RELATED"/>
    <property type="match status" value="1"/>
</dbReference>
<organism evidence="3 4">
    <name type="scientific">Candidatus Yanofskybacteria bacterium RIFCSPLOWO2_01_FULL_43_22</name>
    <dbReference type="NCBI Taxonomy" id="1802695"/>
    <lineage>
        <taxon>Bacteria</taxon>
        <taxon>Candidatus Yanofskyibacteriota</taxon>
    </lineage>
</organism>
<dbReference type="GO" id="GO:0008239">
    <property type="term" value="F:dipeptidyl-peptidase activity"/>
    <property type="evidence" value="ECO:0007669"/>
    <property type="project" value="TreeGrafter"/>
</dbReference>
<proteinExistence type="predicted"/>
<dbReference type="EMBL" id="MGKJ01000020">
    <property type="protein sequence ID" value="OGN23342.1"/>
    <property type="molecule type" value="Genomic_DNA"/>
</dbReference>
<reference evidence="3 4" key="1">
    <citation type="journal article" date="2016" name="Nat. Commun.">
        <title>Thousands of microbial genomes shed light on interconnected biogeochemical processes in an aquifer system.</title>
        <authorList>
            <person name="Anantharaman K."/>
            <person name="Brown C.T."/>
            <person name="Hug L.A."/>
            <person name="Sharon I."/>
            <person name="Castelle C.J."/>
            <person name="Probst A.J."/>
            <person name="Thomas B.C."/>
            <person name="Singh A."/>
            <person name="Wilkins M.J."/>
            <person name="Karaoz U."/>
            <person name="Brodie E.L."/>
            <person name="Williams K.H."/>
            <person name="Hubbard S.S."/>
            <person name="Banfield J.F."/>
        </authorList>
    </citation>
    <scope>NUCLEOTIDE SEQUENCE [LARGE SCALE GENOMIC DNA]</scope>
</reference>
<evidence type="ECO:0000256" key="1">
    <source>
        <dbReference type="ARBA" id="ARBA00022723"/>
    </source>
</evidence>
<name>A0A1F8GD97_9BACT</name>
<dbReference type="GO" id="GO:0046872">
    <property type="term" value="F:metal ion binding"/>
    <property type="evidence" value="ECO:0007669"/>
    <property type="project" value="UniProtKB-KW"/>
</dbReference>
<evidence type="ECO:0008006" key="5">
    <source>
        <dbReference type="Google" id="ProtNLM"/>
    </source>
</evidence>